<proteinExistence type="predicted"/>
<keyword evidence="1" id="KW-0812">Transmembrane</keyword>
<dbReference type="RefSeq" id="WP_104430033.1">
    <property type="nucleotide sequence ID" value="NZ_PTIZ01000011.1"/>
</dbReference>
<feature type="transmembrane region" description="Helical" evidence="1">
    <location>
        <begin position="33"/>
        <end position="53"/>
    </location>
</feature>
<dbReference type="EMBL" id="PTIZ01000011">
    <property type="protein sequence ID" value="PPK74159.1"/>
    <property type="molecule type" value="Genomic_DNA"/>
</dbReference>
<feature type="transmembrane region" description="Helical" evidence="1">
    <location>
        <begin position="59"/>
        <end position="77"/>
    </location>
</feature>
<organism evidence="2 3">
    <name type="scientific">Methylobacter tundripaludum</name>
    <dbReference type="NCBI Taxonomy" id="173365"/>
    <lineage>
        <taxon>Bacteria</taxon>
        <taxon>Pseudomonadati</taxon>
        <taxon>Pseudomonadota</taxon>
        <taxon>Gammaproteobacteria</taxon>
        <taxon>Methylococcales</taxon>
        <taxon>Methylococcaceae</taxon>
        <taxon>Methylobacter</taxon>
    </lineage>
</organism>
<feature type="transmembrane region" description="Helical" evidence="1">
    <location>
        <begin position="495"/>
        <end position="517"/>
    </location>
</feature>
<evidence type="ECO:0000256" key="1">
    <source>
        <dbReference type="SAM" id="Phobius"/>
    </source>
</evidence>
<gene>
    <name evidence="2" type="ORF">B0F87_11190</name>
</gene>
<feature type="transmembrane region" description="Helical" evidence="1">
    <location>
        <begin position="523"/>
        <end position="541"/>
    </location>
</feature>
<feature type="transmembrane region" description="Helical" evidence="1">
    <location>
        <begin position="218"/>
        <end position="235"/>
    </location>
</feature>
<comment type="caution">
    <text evidence="2">The sequence shown here is derived from an EMBL/GenBank/DDBJ whole genome shotgun (WGS) entry which is preliminary data.</text>
</comment>
<keyword evidence="1" id="KW-1133">Transmembrane helix</keyword>
<feature type="transmembrane region" description="Helical" evidence="1">
    <location>
        <begin position="463"/>
        <end position="483"/>
    </location>
</feature>
<keyword evidence="1" id="KW-0472">Membrane</keyword>
<feature type="transmembrane region" description="Helical" evidence="1">
    <location>
        <begin position="89"/>
        <end position="107"/>
    </location>
</feature>
<feature type="transmembrane region" description="Helical" evidence="1">
    <location>
        <begin position="241"/>
        <end position="261"/>
    </location>
</feature>
<feature type="transmembrane region" description="Helical" evidence="1">
    <location>
        <begin position="403"/>
        <end position="425"/>
    </location>
</feature>
<dbReference type="AlphaFoldDB" id="A0A2S6H9J2"/>
<feature type="transmembrane region" description="Helical" evidence="1">
    <location>
        <begin position="321"/>
        <end position="339"/>
    </location>
</feature>
<accession>A0A2S6H9J2</accession>
<sequence>MFDILQISWWSIEATLLGFLCNRKFFENNTDRILFAPITGFACVLIIGNMLWMQAISTHFMSFMFVAVLVFAAICLTRNWPRQTIDAPLWLAGGAIVVILHGSLIPFSEKLFQGFPLDRFFYLGSSILFEKETMSYFEDALKRLAFNGDKRAYFLHPLLPLAVSEIKARPAAEIAFVLFSWATPRDLYRLANAWEVFIRVLQFSGLFALFWKGLGPRFLSGFLALATVFGYWFQYTKDFNAWGSSTCLALAIALTAFVIVILNKGKVDSKDRYFAYLLALAAIISYPEFGPPVCLGLFVLICANGILRNGILLSKWLWLELAGLAITVFAVHPFIIAFMQRQFGLAPAMIGGEAAMARGIYRLFATLEERQEFVRQIVVQPLHLITDPVAFSDMVIGTFLFPYVTYLGSPATFFGALFIVGLLIWSFVARTRPYLKLWASIGLVVFYVFLFVAFRKTSFENDFVFALPASLTLGVLIMGLIIWSAVKTTKPNLRILLVLVAFYAFFFVLLLVLGKVGGSYRSFPFWGGFASVSFLILLAASESKMLRGLTVTVACAHLIFGGSIFYVTNKGGMETYPSFYPNATGVRHFEIDTVRDKYDFDYSDIIQHLKLCHEVFLDLPHNVSKELRAPRFHAVNLMFFLENNDIRYSLAMPYRNASPLMAGEFHPGFRKEEVNADCVVEEEVRNGRISYKFVQTKWY</sequence>
<dbReference type="Proteomes" id="UP000240010">
    <property type="component" value="Unassembled WGS sequence"/>
</dbReference>
<evidence type="ECO:0000313" key="2">
    <source>
        <dbReference type="EMBL" id="PPK74159.1"/>
    </source>
</evidence>
<protein>
    <submittedName>
        <fullName evidence="2">Uncharacterized protein</fullName>
    </submittedName>
</protein>
<feature type="transmembrane region" description="Helical" evidence="1">
    <location>
        <begin position="437"/>
        <end position="457"/>
    </location>
</feature>
<reference evidence="2 3" key="1">
    <citation type="submission" date="2018-02" db="EMBL/GenBank/DDBJ databases">
        <title>Subsurface microbial communities from deep shales in Ohio and West Virginia, USA.</title>
        <authorList>
            <person name="Wrighton K."/>
        </authorList>
    </citation>
    <scope>NUCLEOTIDE SEQUENCE [LARGE SCALE GENOMIC DNA]</scope>
    <source>
        <strain evidence="2 3">OWC-DMM</strain>
    </source>
</reference>
<evidence type="ECO:0000313" key="3">
    <source>
        <dbReference type="Proteomes" id="UP000240010"/>
    </source>
</evidence>
<feature type="transmembrane region" description="Helical" evidence="1">
    <location>
        <begin position="548"/>
        <end position="567"/>
    </location>
</feature>
<name>A0A2S6H9J2_9GAMM</name>